<dbReference type="GO" id="GO:0016020">
    <property type="term" value="C:membrane"/>
    <property type="evidence" value="ECO:0007669"/>
    <property type="project" value="UniProtKB-SubCell"/>
</dbReference>
<comment type="caution">
    <text evidence="6">The sequence shown here is derived from an EMBL/GenBank/DDBJ whole genome shotgun (WGS) entry which is preliminary data.</text>
</comment>
<evidence type="ECO:0000256" key="5">
    <source>
        <dbReference type="SAM" id="Phobius"/>
    </source>
</evidence>
<dbReference type="Pfam" id="PF01758">
    <property type="entry name" value="SBF"/>
    <property type="match status" value="1"/>
</dbReference>
<feature type="transmembrane region" description="Helical" evidence="5">
    <location>
        <begin position="192"/>
        <end position="215"/>
    </location>
</feature>
<accession>A0A5C4XC03</accession>
<dbReference type="Proteomes" id="UP000311605">
    <property type="component" value="Unassembled WGS sequence"/>
</dbReference>
<name>A0A5C4XC03_9HYPH</name>
<dbReference type="Gene3D" id="1.20.1530.20">
    <property type="match status" value="1"/>
</dbReference>
<evidence type="ECO:0000256" key="4">
    <source>
        <dbReference type="ARBA" id="ARBA00023136"/>
    </source>
</evidence>
<feature type="transmembrane region" description="Helical" evidence="5">
    <location>
        <begin position="136"/>
        <end position="157"/>
    </location>
</feature>
<feature type="transmembrane region" description="Helical" evidence="5">
    <location>
        <begin position="6"/>
        <end position="28"/>
    </location>
</feature>
<evidence type="ECO:0000256" key="1">
    <source>
        <dbReference type="ARBA" id="ARBA00004141"/>
    </source>
</evidence>
<organism evidence="6 7">
    <name type="scientific">Aliirhizobium smilacinae</name>
    <dbReference type="NCBI Taxonomy" id="1395944"/>
    <lineage>
        <taxon>Bacteria</taxon>
        <taxon>Pseudomonadati</taxon>
        <taxon>Pseudomonadota</taxon>
        <taxon>Alphaproteobacteria</taxon>
        <taxon>Hyphomicrobiales</taxon>
        <taxon>Rhizobiaceae</taxon>
        <taxon>Aliirhizobium</taxon>
    </lineage>
</organism>
<evidence type="ECO:0000313" key="7">
    <source>
        <dbReference type="Proteomes" id="UP000311605"/>
    </source>
</evidence>
<evidence type="ECO:0000256" key="2">
    <source>
        <dbReference type="ARBA" id="ARBA00022692"/>
    </source>
</evidence>
<evidence type="ECO:0000256" key="3">
    <source>
        <dbReference type="ARBA" id="ARBA00022989"/>
    </source>
</evidence>
<dbReference type="InterPro" id="IPR038770">
    <property type="entry name" value="Na+/solute_symporter_sf"/>
</dbReference>
<keyword evidence="3 5" id="KW-1133">Transmembrane helix</keyword>
<keyword evidence="2 5" id="KW-0812">Transmembrane</keyword>
<sequence>MTFAQIIPLVLTASIFLNVLALGLAAGLEDAAYLFRKPFLLLRAVLSMNVLMVLIVVVAASFFQLTFPVKVALLALAVSPMPPLLPTKEHKHGATRSYAVGLLVAAVLLSLVFIPWSIEWIGRYFGTDARVGASNIVSIVLITAIVPLAVGMMANWLLPNLAARVRRSVSILSMILLVIGVVPILFTMWGTIWATIVNGSLIALACFTILGLGVGHVLGGPEPGNRTALALATSTRHPGMALMIAATNFPDQKAAFMAVIILHLTVGALVSIPYLRWRKGRDREALSPR</sequence>
<keyword evidence="7" id="KW-1185">Reference proteome</keyword>
<feature type="transmembrane region" description="Helical" evidence="5">
    <location>
        <begin position="169"/>
        <end position="186"/>
    </location>
</feature>
<gene>
    <name evidence="6" type="ORF">FHP24_24725</name>
</gene>
<protein>
    <submittedName>
        <fullName evidence="6">Na+-dependent transporter</fullName>
    </submittedName>
</protein>
<dbReference type="EMBL" id="VDMN01000007">
    <property type="protein sequence ID" value="TNM60995.1"/>
    <property type="molecule type" value="Genomic_DNA"/>
</dbReference>
<dbReference type="OrthoDB" id="581741at2"/>
<comment type="subcellular location">
    <subcellularLocation>
        <location evidence="1">Membrane</location>
        <topology evidence="1">Multi-pass membrane protein</topology>
    </subcellularLocation>
</comment>
<feature type="transmembrane region" description="Helical" evidence="5">
    <location>
        <begin position="97"/>
        <end position="116"/>
    </location>
</feature>
<feature type="transmembrane region" description="Helical" evidence="5">
    <location>
        <begin position="255"/>
        <end position="275"/>
    </location>
</feature>
<reference evidence="6 7" key="1">
    <citation type="submission" date="2019-06" db="EMBL/GenBank/DDBJ databases">
        <title>The draft genome of Rhizobium smilacinae PTYR-5.</title>
        <authorList>
            <person name="Liu L."/>
            <person name="Li L."/>
            <person name="Zhang X."/>
        </authorList>
    </citation>
    <scope>NUCLEOTIDE SEQUENCE [LARGE SCALE GENOMIC DNA]</scope>
    <source>
        <strain evidence="6 7">PTYR-5</strain>
    </source>
</reference>
<feature type="transmembrane region" description="Helical" evidence="5">
    <location>
        <begin position="40"/>
        <end position="63"/>
    </location>
</feature>
<keyword evidence="4 5" id="KW-0472">Membrane</keyword>
<evidence type="ECO:0000313" key="6">
    <source>
        <dbReference type="EMBL" id="TNM60995.1"/>
    </source>
</evidence>
<dbReference type="InterPro" id="IPR002657">
    <property type="entry name" value="BilAc:Na_symport/Acr3"/>
</dbReference>
<proteinExistence type="predicted"/>
<dbReference type="RefSeq" id="WP_139678902.1">
    <property type="nucleotide sequence ID" value="NZ_VDMN01000007.1"/>
</dbReference>
<dbReference type="AlphaFoldDB" id="A0A5C4XC03"/>